<keyword evidence="5" id="KW-1185">Reference proteome</keyword>
<feature type="compositionally biased region" description="Low complexity" evidence="2">
    <location>
        <begin position="281"/>
        <end position="311"/>
    </location>
</feature>
<dbReference type="PANTHER" id="PTHR38116">
    <property type="entry name" value="CHROMOSOME 7, WHOLE GENOME SHOTGUN SEQUENCE"/>
    <property type="match status" value="1"/>
</dbReference>
<dbReference type="PROSITE" id="PS00036">
    <property type="entry name" value="BZIP_BASIC"/>
    <property type="match status" value="1"/>
</dbReference>
<dbReference type="Gene3D" id="1.20.5.170">
    <property type="match status" value="1"/>
</dbReference>
<feature type="region of interest" description="Disordered" evidence="2">
    <location>
        <begin position="164"/>
        <end position="184"/>
    </location>
</feature>
<evidence type="ECO:0000256" key="2">
    <source>
        <dbReference type="SAM" id="MobiDB-lite"/>
    </source>
</evidence>
<feature type="compositionally biased region" description="Low complexity" evidence="2">
    <location>
        <begin position="332"/>
        <end position="347"/>
    </location>
</feature>
<keyword evidence="1" id="KW-0175">Coiled coil</keyword>
<comment type="caution">
    <text evidence="4">The sequence shown here is derived from an EMBL/GenBank/DDBJ whole genome shotgun (WGS) entry which is preliminary data.</text>
</comment>
<evidence type="ECO:0000313" key="4">
    <source>
        <dbReference type="EMBL" id="KAI9273084.1"/>
    </source>
</evidence>
<dbReference type="GO" id="GO:0003700">
    <property type="term" value="F:DNA-binding transcription factor activity"/>
    <property type="evidence" value="ECO:0007669"/>
    <property type="project" value="InterPro"/>
</dbReference>
<feature type="region of interest" description="Disordered" evidence="2">
    <location>
        <begin position="281"/>
        <end position="382"/>
    </location>
</feature>
<dbReference type="InterPro" id="IPR004827">
    <property type="entry name" value="bZIP"/>
</dbReference>
<proteinExistence type="predicted"/>
<accession>A0AAD5K7W4</accession>
<protein>
    <recommendedName>
        <fullName evidence="3">BZIP domain-containing protein</fullName>
    </recommendedName>
</protein>
<feature type="compositionally biased region" description="Low complexity" evidence="2">
    <location>
        <begin position="169"/>
        <end position="180"/>
    </location>
</feature>
<evidence type="ECO:0000259" key="3">
    <source>
        <dbReference type="PROSITE" id="PS00036"/>
    </source>
</evidence>
<feature type="domain" description="BZIP" evidence="3">
    <location>
        <begin position="47"/>
        <end position="61"/>
    </location>
</feature>
<name>A0AAD5K7W4_9FUNG</name>
<dbReference type="Proteomes" id="UP001209540">
    <property type="component" value="Unassembled WGS sequence"/>
</dbReference>
<dbReference type="SMART" id="SM00338">
    <property type="entry name" value="BRLZ"/>
    <property type="match status" value="1"/>
</dbReference>
<feature type="region of interest" description="Disordered" evidence="2">
    <location>
        <begin position="211"/>
        <end position="238"/>
    </location>
</feature>
<feature type="coiled-coil region" evidence="1">
    <location>
        <begin position="59"/>
        <end position="100"/>
    </location>
</feature>
<sequence>MSSLSPDISFEHFDPNYELGNIDQNGQPVRPRKKPGRKPNPPSPAQRKAQNRAAQRAFRERKRREMQEAELNVKRSMYQRDQAIQEANMLRQKNDELLYENNYLKGFVLTLKLACMANRVDVPKFWDANKTDAYGADRLTFSRTKGIPQSLEFFLDRHRHIISYSDDPSSTTTTNNSTSTQHDKDVLAKMSSSLPSTIHDLYSSLLDTTSNSNNNTSSTSSSSSSTSSSGGSAPTSGPTIGGIDLASIAPQLASHLETPFFQQLLGTDLVARGQAGDLASLLSQHQQQQQTTIPSQTSTMESHHPTPSNSSHNHDMDISVYLNDPMDTLFDNNNNNNHNNENTNVKNVSSTPAHEDDGSCASSYTSETEEQQQAKEQSIISTIKTPSFCPKDAINRLRSLQHASKDPTLFIPTELQRTIPHDTRIDLIPGAAMRDHMILFQDFYDVDDLFNTLIENAVFTGGEIGNPDCWLVPKRFLVKYWFLLPNHRPHKRTDDAVETVVNFGQQMLQMLKERKQMYINREQHPTHFPKQYEEQQQRSHHHHHHHHHEQHHLQSSITPSLLETMSVFMTSNNNIFAAS</sequence>
<evidence type="ECO:0000313" key="5">
    <source>
        <dbReference type="Proteomes" id="UP001209540"/>
    </source>
</evidence>
<feature type="region of interest" description="Disordered" evidence="2">
    <location>
        <begin position="531"/>
        <end position="556"/>
    </location>
</feature>
<evidence type="ECO:0000256" key="1">
    <source>
        <dbReference type="SAM" id="Coils"/>
    </source>
</evidence>
<dbReference type="InterPro" id="IPR046347">
    <property type="entry name" value="bZIP_sf"/>
</dbReference>
<dbReference type="PANTHER" id="PTHR38116:SF9">
    <property type="entry name" value="BZIP DOMAIN-CONTAINING PROTEIN"/>
    <property type="match status" value="1"/>
</dbReference>
<feature type="compositionally biased region" description="Basic residues" evidence="2">
    <location>
        <begin position="538"/>
        <end position="550"/>
    </location>
</feature>
<feature type="region of interest" description="Disordered" evidence="2">
    <location>
        <begin position="1"/>
        <end position="59"/>
    </location>
</feature>
<dbReference type="AlphaFoldDB" id="A0AAD5K7W4"/>
<organism evidence="4 5">
    <name type="scientific">Phascolomyces articulosus</name>
    <dbReference type="NCBI Taxonomy" id="60185"/>
    <lineage>
        <taxon>Eukaryota</taxon>
        <taxon>Fungi</taxon>
        <taxon>Fungi incertae sedis</taxon>
        <taxon>Mucoromycota</taxon>
        <taxon>Mucoromycotina</taxon>
        <taxon>Mucoromycetes</taxon>
        <taxon>Mucorales</taxon>
        <taxon>Lichtheimiaceae</taxon>
        <taxon>Phascolomyces</taxon>
    </lineage>
</organism>
<dbReference type="SUPFAM" id="SSF57959">
    <property type="entry name" value="Leucine zipper domain"/>
    <property type="match status" value="1"/>
</dbReference>
<gene>
    <name evidence="4" type="ORF">BDA99DRAFT_499991</name>
</gene>
<reference evidence="4" key="2">
    <citation type="submission" date="2023-02" db="EMBL/GenBank/DDBJ databases">
        <authorList>
            <consortium name="DOE Joint Genome Institute"/>
            <person name="Mondo S.J."/>
            <person name="Chang Y."/>
            <person name="Wang Y."/>
            <person name="Ahrendt S."/>
            <person name="Andreopoulos W."/>
            <person name="Barry K."/>
            <person name="Beard J."/>
            <person name="Benny G.L."/>
            <person name="Blankenship S."/>
            <person name="Bonito G."/>
            <person name="Cuomo C."/>
            <person name="Desiro A."/>
            <person name="Gervers K.A."/>
            <person name="Hundley H."/>
            <person name="Kuo A."/>
            <person name="LaButti K."/>
            <person name="Lang B.F."/>
            <person name="Lipzen A."/>
            <person name="O'Donnell K."/>
            <person name="Pangilinan J."/>
            <person name="Reynolds N."/>
            <person name="Sandor L."/>
            <person name="Smith M.W."/>
            <person name="Tsang A."/>
            <person name="Grigoriev I.V."/>
            <person name="Stajich J.E."/>
            <person name="Spatafora J.W."/>
        </authorList>
    </citation>
    <scope>NUCLEOTIDE SEQUENCE</scope>
    <source>
        <strain evidence="4">RSA 2281</strain>
    </source>
</reference>
<reference evidence="4" key="1">
    <citation type="journal article" date="2022" name="IScience">
        <title>Evolution of zygomycete secretomes and the origins of terrestrial fungal ecologies.</title>
        <authorList>
            <person name="Chang Y."/>
            <person name="Wang Y."/>
            <person name="Mondo S."/>
            <person name="Ahrendt S."/>
            <person name="Andreopoulos W."/>
            <person name="Barry K."/>
            <person name="Beard J."/>
            <person name="Benny G.L."/>
            <person name="Blankenship S."/>
            <person name="Bonito G."/>
            <person name="Cuomo C."/>
            <person name="Desiro A."/>
            <person name="Gervers K.A."/>
            <person name="Hundley H."/>
            <person name="Kuo A."/>
            <person name="LaButti K."/>
            <person name="Lang B.F."/>
            <person name="Lipzen A."/>
            <person name="O'Donnell K."/>
            <person name="Pangilinan J."/>
            <person name="Reynolds N."/>
            <person name="Sandor L."/>
            <person name="Smith M.E."/>
            <person name="Tsang A."/>
            <person name="Grigoriev I.V."/>
            <person name="Stajich J.E."/>
            <person name="Spatafora J.W."/>
        </authorList>
    </citation>
    <scope>NUCLEOTIDE SEQUENCE</scope>
    <source>
        <strain evidence="4">RSA 2281</strain>
    </source>
</reference>
<feature type="compositionally biased region" description="Low complexity" evidence="2">
    <location>
        <begin position="45"/>
        <end position="56"/>
    </location>
</feature>
<dbReference type="CDD" id="cd14688">
    <property type="entry name" value="bZIP_YAP"/>
    <property type="match status" value="1"/>
</dbReference>
<dbReference type="EMBL" id="JAIXMP010000005">
    <property type="protein sequence ID" value="KAI9273084.1"/>
    <property type="molecule type" value="Genomic_DNA"/>
</dbReference>